<sequence length="78" mass="8103">MLCSRQSYSGLIFVVFSVAKVNMGSYTLRNCSGLTLAATTASISASLGQMSFSVTGWPDASVPSASRSMSTRTVPAMA</sequence>
<proteinExistence type="predicted"/>
<gene>
    <name evidence="1" type="ORF">SAMEA1982600_01330</name>
</gene>
<accession>A0A157MQM7</accession>
<organism evidence="1 2">
    <name type="scientific">Bordetella ansorpii</name>
    <dbReference type="NCBI Taxonomy" id="288768"/>
    <lineage>
        <taxon>Bacteria</taxon>
        <taxon>Pseudomonadati</taxon>
        <taxon>Pseudomonadota</taxon>
        <taxon>Betaproteobacteria</taxon>
        <taxon>Burkholderiales</taxon>
        <taxon>Alcaligenaceae</taxon>
        <taxon>Bordetella</taxon>
    </lineage>
</organism>
<dbReference type="Proteomes" id="UP000077037">
    <property type="component" value="Unassembled WGS sequence"/>
</dbReference>
<dbReference type="AlphaFoldDB" id="A0A157MQM7"/>
<name>A0A157MQM7_9BORD</name>
<dbReference type="EMBL" id="FKBS01000013">
    <property type="protein sequence ID" value="SAI10859.1"/>
    <property type="molecule type" value="Genomic_DNA"/>
</dbReference>
<protein>
    <submittedName>
        <fullName evidence="1">Uncharacterized protein</fullName>
    </submittedName>
</protein>
<evidence type="ECO:0000313" key="1">
    <source>
        <dbReference type="EMBL" id="SAI10859.1"/>
    </source>
</evidence>
<reference evidence="1 2" key="1">
    <citation type="submission" date="2016-03" db="EMBL/GenBank/DDBJ databases">
        <authorList>
            <consortium name="Pathogen Informatics"/>
        </authorList>
    </citation>
    <scope>NUCLEOTIDE SEQUENCE [LARGE SCALE GENOMIC DNA]</scope>
    <source>
        <strain evidence="1 2">NCTC13364</strain>
    </source>
</reference>
<evidence type="ECO:0000313" key="2">
    <source>
        <dbReference type="Proteomes" id="UP000077037"/>
    </source>
</evidence>